<proteinExistence type="predicted"/>
<organism evidence="2 3">
    <name type="scientific">Phomopsis amygdali</name>
    <name type="common">Fusicoccum amygdali</name>
    <dbReference type="NCBI Taxonomy" id="1214568"/>
    <lineage>
        <taxon>Eukaryota</taxon>
        <taxon>Fungi</taxon>
        <taxon>Dikarya</taxon>
        <taxon>Ascomycota</taxon>
        <taxon>Pezizomycotina</taxon>
        <taxon>Sordariomycetes</taxon>
        <taxon>Sordariomycetidae</taxon>
        <taxon>Diaporthales</taxon>
        <taxon>Diaporthaceae</taxon>
        <taxon>Diaporthe</taxon>
    </lineage>
</organism>
<name>A0AAD9SFW4_PHOAM</name>
<sequence length="199" mass="21503">MAWLGQELQTMGENLNGKSDGERPWERLSNTPELDTWEADTIPSSFGMNRQGADEGSSPGVWNTGASGHDLPGPSCINPQRLIAGAAGTDDPPQVVLGRQVAGLGLAGDHTSVAGESLLPLQYPESQPSETDEDDSIFSLTDADGSVERKFKVLPMPKLGKHEFAVGNRFYCPWSVWKPHEEICFDSFDTADARNLDGT</sequence>
<reference evidence="2" key="1">
    <citation type="submission" date="2023-06" db="EMBL/GenBank/DDBJ databases">
        <authorList>
            <person name="Noh H."/>
        </authorList>
    </citation>
    <scope>NUCLEOTIDE SEQUENCE</scope>
    <source>
        <strain evidence="2">DUCC20226</strain>
    </source>
</reference>
<protein>
    <submittedName>
        <fullName evidence="2">Uncharacterized protein</fullName>
    </submittedName>
</protein>
<comment type="caution">
    <text evidence="2">The sequence shown here is derived from an EMBL/GenBank/DDBJ whole genome shotgun (WGS) entry which is preliminary data.</text>
</comment>
<gene>
    <name evidence="2" type="ORF">N8I77_008167</name>
</gene>
<evidence type="ECO:0000313" key="3">
    <source>
        <dbReference type="Proteomes" id="UP001265746"/>
    </source>
</evidence>
<feature type="region of interest" description="Disordered" evidence="1">
    <location>
        <begin position="1"/>
        <end position="73"/>
    </location>
</feature>
<accession>A0AAD9SFW4</accession>
<dbReference type="EMBL" id="JAUJFL010000004">
    <property type="protein sequence ID" value="KAK2605321.1"/>
    <property type="molecule type" value="Genomic_DNA"/>
</dbReference>
<evidence type="ECO:0000256" key="1">
    <source>
        <dbReference type="SAM" id="MobiDB-lite"/>
    </source>
</evidence>
<dbReference type="Proteomes" id="UP001265746">
    <property type="component" value="Unassembled WGS sequence"/>
</dbReference>
<evidence type="ECO:0000313" key="2">
    <source>
        <dbReference type="EMBL" id="KAK2605321.1"/>
    </source>
</evidence>
<feature type="compositionally biased region" description="Polar residues" evidence="1">
    <location>
        <begin position="7"/>
        <end position="17"/>
    </location>
</feature>
<keyword evidence="3" id="KW-1185">Reference proteome</keyword>
<dbReference type="AlphaFoldDB" id="A0AAD9SFW4"/>